<proteinExistence type="predicted"/>
<evidence type="ECO:0000313" key="2">
    <source>
        <dbReference type="Proteomes" id="UP000499080"/>
    </source>
</evidence>
<protein>
    <submittedName>
        <fullName evidence="1">Uncharacterized protein</fullName>
    </submittedName>
</protein>
<organism evidence="1 2">
    <name type="scientific">Araneus ventricosus</name>
    <name type="common">Orbweaver spider</name>
    <name type="synonym">Epeira ventricosa</name>
    <dbReference type="NCBI Taxonomy" id="182803"/>
    <lineage>
        <taxon>Eukaryota</taxon>
        <taxon>Metazoa</taxon>
        <taxon>Ecdysozoa</taxon>
        <taxon>Arthropoda</taxon>
        <taxon>Chelicerata</taxon>
        <taxon>Arachnida</taxon>
        <taxon>Araneae</taxon>
        <taxon>Araneomorphae</taxon>
        <taxon>Entelegynae</taxon>
        <taxon>Araneoidea</taxon>
        <taxon>Araneidae</taxon>
        <taxon>Araneus</taxon>
    </lineage>
</organism>
<dbReference type="EMBL" id="BGPR01005268">
    <property type="protein sequence ID" value="GBN08509.1"/>
    <property type="molecule type" value="Genomic_DNA"/>
</dbReference>
<sequence length="179" mass="20268">MLPIAEDEDSNLQPQQRFLDLWQNKQRTKRVVSLILKKWNPRSLSLICSKNEVGKSKSILIRERASNGDPCLVREEGLHGSCHFLADTTSLSSSPEPSLCPGIWSLTYQHPENTHNFLLPLLSSHLCSFFAFFICASLACDRTDPLQKCQLVMSAAFYTLICNFDGHKMGFLLAYFEVL</sequence>
<name>A0A4Y2L281_ARAVE</name>
<gene>
    <name evidence="1" type="ORF">AVEN_111937_1</name>
</gene>
<keyword evidence="2" id="KW-1185">Reference proteome</keyword>
<accession>A0A4Y2L281</accession>
<dbReference type="Proteomes" id="UP000499080">
    <property type="component" value="Unassembled WGS sequence"/>
</dbReference>
<dbReference type="AlphaFoldDB" id="A0A4Y2L281"/>
<reference evidence="1 2" key="1">
    <citation type="journal article" date="2019" name="Sci. Rep.">
        <title>Orb-weaving spider Araneus ventricosus genome elucidates the spidroin gene catalogue.</title>
        <authorList>
            <person name="Kono N."/>
            <person name="Nakamura H."/>
            <person name="Ohtoshi R."/>
            <person name="Moran D.A.P."/>
            <person name="Shinohara A."/>
            <person name="Yoshida Y."/>
            <person name="Fujiwara M."/>
            <person name="Mori M."/>
            <person name="Tomita M."/>
            <person name="Arakawa K."/>
        </authorList>
    </citation>
    <scope>NUCLEOTIDE SEQUENCE [LARGE SCALE GENOMIC DNA]</scope>
</reference>
<comment type="caution">
    <text evidence="1">The sequence shown here is derived from an EMBL/GenBank/DDBJ whole genome shotgun (WGS) entry which is preliminary data.</text>
</comment>
<evidence type="ECO:0000313" key="1">
    <source>
        <dbReference type="EMBL" id="GBN08509.1"/>
    </source>
</evidence>